<keyword evidence="2" id="KW-0503">Monooxygenase</keyword>
<evidence type="ECO:0000256" key="2">
    <source>
        <dbReference type="ARBA" id="ARBA00023033"/>
    </source>
</evidence>
<dbReference type="InterPro" id="IPR009078">
    <property type="entry name" value="Ferritin-like_SF"/>
</dbReference>
<evidence type="ECO:0000313" key="4">
    <source>
        <dbReference type="Proteomes" id="UP000501130"/>
    </source>
</evidence>
<dbReference type="InterPro" id="IPR003430">
    <property type="entry name" value="Phenol_Hydrox"/>
</dbReference>
<sequence length="337" mass="39510">MQVDIKTSNIKQLRNTFSHVARRLGADKPASRYQEATFDMQSDTNFHYRPIWDPQYDLYDTARTAIKMADWYSFKDPRQYYYGVYTMNRAKQQDAAEKQFEFAEKRGVFFNLSEKEKEHLIFAVLPLRHYEWGANMNNCFCTSFGYGAAITQATMYNTMDRLGLAQYVSRLGLLLDGNTGDSLEVGKQHWLHTHEWQELRRSMENLFVTKDWFEVFLAQNFVMDGLVYPMFYKHLETRLNPMAGQTFSMCTNFMQEWFAETQRWVDSTIKTAVDESPENKEILSRWFDIWMTETTRALQPLMTALFAEEAASIFMQIKEDLLVRAKKIGLKTPGAPA</sequence>
<evidence type="ECO:0000256" key="1">
    <source>
        <dbReference type="ARBA" id="ARBA00023002"/>
    </source>
</evidence>
<reference evidence="3 4" key="1">
    <citation type="submission" date="2020-05" db="EMBL/GenBank/DDBJ databases">
        <title>Compete genome of Limnobacter sp. SAORIC-580.</title>
        <authorList>
            <person name="Song J."/>
            <person name="Cho J.-C."/>
        </authorList>
    </citation>
    <scope>NUCLEOTIDE SEQUENCE [LARGE SCALE GENOMIC DNA]</scope>
    <source>
        <strain evidence="3 4">SAORIC-580</strain>
    </source>
</reference>
<dbReference type="RefSeq" id="WP_171097974.1">
    <property type="nucleotide sequence ID" value="NZ_CP053084.1"/>
</dbReference>
<accession>A0ABX6N499</accession>
<organism evidence="3 4">
    <name type="scientific">Limnobacter profundi</name>
    <dbReference type="NCBI Taxonomy" id="2732163"/>
    <lineage>
        <taxon>Bacteria</taxon>
        <taxon>Pseudomonadati</taxon>
        <taxon>Pseudomonadota</taxon>
        <taxon>Betaproteobacteria</taxon>
        <taxon>Burkholderiales</taxon>
        <taxon>Burkholderiaceae</taxon>
        <taxon>Limnobacter</taxon>
    </lineage>
</organism>
<dbReference type="InterPro" id="IPR012348">
    <property type="entry name" value="RNR-like"/>
</dbReference>
<dbReference type="PIRSF" id="PIRSF000040">
    <property type="entry name" value="MMOH_comp"/>
    <property type="match status" value="1"/>
</dbReference>
<proteinExistence type="predicted"/>
<dbReference type="SUPFAM" id="SSF47240">
    <property type="entry name" value="Ferritin-like"/>
    <property type="match status" value="1"/>
</dbReference>
<dbReference type="CDD" id="cd01058">
    <property type="entry name" value="AAMH_B"/>
    <property type="match status" value="1"/>
</dbReference>
<dbReference type="Pfam" id="PF02332">
    <property type="entry name" value="Phenol_Hydrox"/>
    <property type="match status" value="1"/>
</dbReference>
<dbReference type="EMBL" id="CP053084">
    <property type="protein sequence ID" value="QJR28913.1"/>
    <property type="molecule type" value="Genomic_DNA"/>
</dbReference>
<dbReference type="Gene3D" id="1.10.620.20">
    <property type="entry name" value="Ribonucleotide Reductase, subunit A"/>
    <property type="match status" value="1"/>
</dbReference>
<protein>
    <submittedName>
        <fullName evidence="3">Phenol hydroxylase</fullName>
    </submittedName>
</protein>
<gene>
    <name evidence="3" type="ORF">HKT17_03900</name>
</gene>
<keyword evidence="1" id="KW-0560">Oxidoreductase</keyword>
<name>A0ABX6N499_9BURK</name>
<dbReference type="Proteomes" id="UP000501130">
    <property type="component" value="Chromosome"/>
</dbReference>
<dbReference type="InterPro" id="IPR012078">
    <property type="entry name" value="MP_mOase_hydro"/>
</dbReference>
<keyword evidence="4" id="KW-1185">Reference proteome</keyword>
<evidence type="ECO:0000313" key="3">
    <source>
        <dbReference type="EMBL" id="QJR28913.1"/>
    </source>
</evidence>